<dbReference type="Gene3D" id="1.10.1740.10">
    <property type="match status" value="1"/>
</dbReference>
<dbReference type="InterPro" id="IPR013324">
    <property type="entry name" value="RNA_pol_sigma_r3/r4-like"/>
</dbReference>
<feature type="domain" description="RNA polymerase sigma factor 70 region 4 type 2" evidence="8">
    <location>
        <begin position="108"/>
        <end position="155"/>
    </location>
</feature>
<keyword evidence="5 6" id="KW-0804">Transcription</keyword>
<dbReference type="CDD" id="cd06171">
    <property type="entry name" value="Sigma70_r4"/>
    <property type="match status" value="1"/>
</dbReference>
<dbReference type="InterPro" id="IPR039425">
    <property type="entry name" value="RNA_pol_sigma-70-like"/>
</dbReference>
<evidence type="ECO:0000259" key="7">
    <source>
        <dbReference type="Pfam" id="PF04542"/>
    </source>
</evidence>
<evidence type="ECO:0000256" key="6">
    <source>
        <dbReference type="RuleBase" id="RU000716"/>
    </source>
</evidence>
<dbReference type="NCBIfam" id="TIGR02937">
    <property type="entry name" value="sigma70-ECF"/>
    <property type="match status" value="1"/>
</dbReference>
<accession>A0ABW4W006</accession>
<evidence type="ECO:0000259" key="8">
    <source>
        <dbReference type="Pfam" id="PF08281"/>
    </source>
</evidence>
<dbReference type="Gene3D" id="1.10.10.10">
    <property type="entry name" value="Winged helix-like DNA-binding domain superfamily/Winged helix DNA-binding domain"/>
    <property type="match status" value="1"/>
</dbReference>
<keyword evidence="10" id="KW-1185">Reference proteome</keyword>
<comment type="similarity">
    <text evidence="1 6">Belongs to the sigma-70 factor family. ECF subfamily.</text>
</comment>
<feature type="domain" description="RNA polymerase sigma-70 region 2" evidence="7">
    <location>
        <begin position="10"/>
        <end position="74"/>
    </location>
</feature>
<organism evidence="9 10">
    <name type="scientific">Ornithinibacillus salinisoli</name>
    <dbReference type="NCBI Taxonomy" id="1848459"/>
    <lineage>
        <taxon>Bacteria</taxon>
        <taxon>Bacillati</taxon>
        <taxon>Bacillota</taxon>
        <taxon>Bacilli</taxon>
        <taxon>Bacillales</taxon>
        <taxon>Bacillaceae</taxon>
        <taxon>Ornithinibacillus</taxon>
    </lineage>
</organism>
<evidence type="ECO:0000313" key="9">
    <source>
        <dbReference type="EMBL" id="MFD2044371.1"/>
    </source>
</evidence>
<gene>
    <name evidence="9" type="ORF">ACFSJF_08850</name>
</gene>
<dbReference type="InterPro" id="IPR014284">
    <property type="entry name" value="RNA_pol_sigma-70_dom"/>
</dbReference>
<dbReference type="Pfam" id="PF08281">
    <property type="entry name" value="Sigma70_r4_2"/>
    <property type="match status" value="1"/>
</dbReference>
<dbReference type="PANTHER" id="PTHR43133">
    <property type="entry name" value="RNA POLYMERASE ECF-TYPE SIGMA FACTO"/>
    <property type="match status" value="1"/>
</dbReference>
<reference evidence="10" key="1">
    <citation type="journal article" date="2019" name="Int. J. Syst. Evol. Microbiol.">
        <title>The Global Catalogue of Microorganisms (GCM) 10K type strain sequencing project: providing services to taxonomists for standard genome sequencing and annotation.</title>
        <authorList>
            <consortium name="The Broad Institute Genomics Platform"/>
            <consortium name="The Broad Institute Genome Sequencing Center for Infectious Disease"/>
            <person name="Wu L."/>
            <person name="Ma J."/>
        </authorList>
    </citation>
    <scope>NUCLEOTIDE SEQUENCE [LARGE SCALE GENOMIC DNA]</scope>
    <source>
        <strain evidence="10">R28</strain>
    </source>
</reference>
<evidence type="ECO:0000256" key="1">
    <source>
        <dbReference type="ARBA" id="ARBA00010641"/>
    </source>
</evidence>
<dbReference type="InterPro" id="IPR000838">
    <property type="entry name" value="RNA_pol_sigma70_ECF_CS"/>
</dbReference>
<dbReference type="Pfam" id="PF04542">
    <property type="entry name" value="Sigma70_r2"/>
    <property type="match status" value="1"/>
</dbReference>
<dbReference type="InterPro" id="IPR013249">
    <property type="entry name" value="RNA_pol_sigma70_r4_t2"/>
</dbReference>
<dbReference type="EMBL" id="JBHUHQ010000015">
    <property type="protein sequence ID" value="MFD2044371.1"/>
    <property type="molecule type" value="Genomic_DNA"/>
</dbReference>
<evidence type="ECO:0000256" key="2">
    <source>
        <dbReference type="ARBA" id="ARBA00023015"/>
    </source>
</evidence>
<evidence type="ECO:0000256" key="4">
    <source>
        <dbReference type="ARBA" id="ARBA00023125"/>
    </source>
</evidence>
<dbReference type="PANTHER" id="PTHR43133:SF52">
    <property type="entry name" value="ECF RNA POLYMERASE SIGMA FACTOR SIGL"/>
    <property type="match status" value="1"/>
</dbReference>
<proteinExistence type="inferred from homology"/>
<dbReference type="InterPro" id="IPR013325">
    <property type="entry name" value="RNA_pol_sigma_r2"/>
</dbReference>
<dbReference type="Proteomes" id="UP001597383">
    <property type="component" value="Unassembled WGS sequence"/>
</dbReference>
<dbReference type="SUPFAM" id="SSF88946">
    <property type="entry name" value="Sigma2 domain of RNA polymerase sigma factors"/>
    <property type="match status" value="1"/>
</dbReference>
<protein>
    <recommendedName>
        <fullName evidence="6">RNA polymerase sigma factor</fullName>
    </recommendedName>
</protein>
<keyword evidence="3 6" id="KW-0731">Sigma factor</keyword>
<evidence type="ECO:0000256" key="3">
    <source>
        <dbReference type="ARBA" id="ARBA00023082"/>
    </source>
</evidence>
<dbReference type="PROSITE" id="PS01063">
    <property type="entry name" value="SIGMA70_ECF"/>
    <property type="match status" value="1"/>
</dbReference>
<keyword evidence="4 6" id="KW-0238">DNA-binding</keyword>
<dbReference type="InterPro" id="IPR036388">
    <property type="entry name" value="WH-like_DNA-bd_sf"/>
</dbReference>
<dbReference type="InterPro" id="IPR007627">
    <property type="entry name" value="RNA_pol_sigma70_r2"/>
</dbReference>
<sequence length="169" mass="19993">MDEYSIEEWFQQYERDITSFLVYYTGSQEVEDLVQDTFLIALQKLSKFNGASHPKTWLISIARNRVIDLYRRKKVWERIINVLVTDQPFSGDIEQGMVKNFDHIHLNKAIHQLAPKYKEVIILRGILELSSEETSTILHCSKNKVNVMYHRSLKKVREILEEEGFIYGR</sequence>
<dbReference type="RefSeq" id="WP_377556403.1">
    <property type="nucleotide sequence ID" value="NZ_JBHUHQ010000015.1"/>
</dbReference>
<evidence type="ECO:0000313" key="10">
    <source>
        <dbReference type="Proteomes" id="UP001597383"/>
    </source>
</evidence>
<dbReference type="SUPFAM" id="SSF88659">
    <property type="entry name" value="Sigma3 and sigma4 domains of RNA polymerase sigma factors"/>
    <property type="match status" value="1"/>
</dbReference>
<evidence type="ECO:0000256" key="5">
    <source>
        <dbReference type="ARBA" id="ARBA00023163"/>
    </source>
</evidence>
<comment type="caution">
    <text evidence="9">The sequence shown here is derived from an EMBL/GenBank/DDBJ whole genome shotgun (WGS) entry which is preliminary data.</text>
</comment>
<name>A0ABW4W006_9BACI</name>
<keyword evidence="2 6" id="KW-0805">Transcription regulation</keyword>